<name>A0ABN0MQ87_CHLPS</name>
<evidence type="ECO:0000313" key="1">
    <source>
        <dbReference type="EMBL" id="EPJ28451.1"/>
    </source>
</evidence>
<organism evidence="1 2">
    <name type="scientific">Chlamydia psittaci 99DC5</name>
    <dbReference type="NCBI Taxonomy" id="1112251"/>
    <lineage>
        <taxon>Bacteria</taxon>
        <taxon>Pseudomonadati</taxon>
        <taxon>Chlamydiota</taxon>
        <taxon>Chlamydiia</taxon>
        <taxon>Chlamydiales</taxon>
        <taxon>Chlamydiaceae</taxon>
        <taxon>Chlamydia/Chlamydophila group</taxon>
        <taxon>Chlamydia</taxon>
    </lineage>
</organism>
<gene>
    <name evidence="1" type="ORF">CP99DC5_0714</name>
</gene>
<keyword evidence="2" id="KW-1185">Reference proteome</keyword>
<dbReference type="EMBL" id="ATLC01000045">
    <property type="protein sequence ID" value="EPJ28451.1"/>
    <property type="molecule type" value="Genomic_DNA"/>
</dbReference>
<proteinExistence type="predicted"/>
<accession>A0ABN0MQ87</accession>
<evidence type="ECO:0000313" key="2">
    <source>
        <dbReference type="Proteomes" id="UP000014627"/>
    </source>
</evidence>
<dbReference type="Proteomes" id="UP000014627">
    <property type="component" value="Unassembled WGS sequence"/>
</dbReference>
<reference evidence="1 2" key="1">
    <citation type="submission" date="2013-04" db="EMBL/GenBank/DDBJ databases">
        <title>Genome sequence of Chlamydia psittaci 99DC5.</title>
        <authorList>
            <person name="Huot-Creasy H."/>
            <person name="McCracken C.L."/>
            <person name="Humphries M."/>
            <person name="Sachse K."/>
            <person name="Laroucau K."/>
            <person name="Bavoil P."/>
            <person name="Myers G.S."/>
        </authorList>
    </citation>
    <scope>NUCLEOTIDE SEQUENCE [LARGE SCALE GENOMIC DNA]</scope>
    <source>
        <strain evidence="1 2">99DC5</strain>
    </source>
</reference>
<sequence>MLRGSCEFWGISLKQSTDNQTFWEYIDYILFVLSSIVY</sequence>
<protein>
    <submittedName>
        <fullName evidence="1">Uncharacterized protein</fullName>
    </submittedName>
</protein>
<comment type="caution">
    <text evidence="1">The sequence shown here is derived from an EMBL/GenBank/DDBJ whole genome shotgun (WGS) entry which is preliminary data.</text>
</comment>